<gene>
    <name evidence="2" type="ORF">Tci_119036</name>
</gene>
<evidence type="ECO:0000256" key="1">
    <source>
        <dbReference type="SAM" id="Coils"/>
    </source>
</evidence>
<name>A0A699GNB9_TANCI</name>
<dbReference type="AlphaFoldDB" id="A0A699GNB9"/>
<feature type="coiled-coil region" evidence="1">
    <location>
        <begin position="246"/>
        <end position="276"/>
    </location>
</feature>
<proteinExistence type="predicted"/>
<dbReference type="EMBL" id="BKCJ010024461">
    <property type="protein sequence ID" value="GEV47059.1"/>
    <property type="molecule type" value="Genomic_DNA"/>
</dbReference>
<sequence>MISNMDVDADVVLEEAKEVVAAKDGHSADIQGRTAESQAEIYKIDLGHANKVLSMQEDKSKPAKFQEVVDVVTTAKIINEFVTPASETITAASINISTAEAQVPAVTLTVAPSRRRKGVVIKDLQEESTTSIIILAETKSKDKGKGILVEEPKPLKKKQQIKQDEKYARELEAELNKNIDWDEAINHVKKKAKEDPAVKRYKVLKRNPQTKAQARKNMMVYLKNVAGFKMDYFRGMSYNDICHIFEAKFNSNVAFLQKTKEQIEEEESRALKRLNETPAERVAKRQKMDEEVEELKRHLEIVPNKDDDVYTEATSLARKVLVVDYQIIELNNKPYYKIIRADDKHQFHIITFTITQLILLVERKYPLTRFTLDQMLNAVRPEVEEESGVSLELLSFAINAAQRLEEKPAKCLMLLVKDLVLPSQD</sequence>
<reference evidence="2" key="1">
    <citation type="journal article" date="2019" name="Sci. Rep.">
        <title>Draft genome of Tanacetum cinerariifolium, the natural source of mosquito coil.</title>
        <authorList>
            <person name="Yamashiro T."/>
            <person name="Shiraishi A."/>
            <person name="Satake H."/>
            <person name="Nakayama K."/>
        </authorList>
    </citation>
    <scope>NUCLEOTIDE SEQUENCE</scope>
</reference>
<keyword evidence="1" id="KW-0175">Coiled coil</keyword>
<accession>A0A699GNB9</accession>
<comment type="caution">
    <text evidence="2">The sequence shown here is derived from an EMBL/GenBank/DDBJ whole genome shotgun (WGS) entry which is preliminary data.</text>
</comment>
<protein>
    <submittedName>
        <fullName evidence="2">Uncharacterized protein</fullName>
    </submittedName>
</protein>
<organism evidence="2">
    <name type="scientific">Tanacetum cinerariifolium</name>
    <name type="common">Dalmatian daisy</name>
    <name type="synonym">Chrysanthemum cinerariifolium</name>
    <dbReference type="NCBI Taxonomy" id="118510"/>
    <lineage>
        <taxon>Eukaryota</taxon>
        <taxon>Viridiplantae</taxon>
        <taxon>Streptophyta</taxon>
        <taxon>Embryophyta</taxon>
        <taxon>Tracheophyta</taxon>
        <taxon>Spermatophyta</taxon>
        <taxon>Magnoliopsida</taxon>
        <taxon>eudicotyledons</taxon>
        <taxon>Gunneridae</taxon>
        <taxon>Pentapetalae</taxon>
        <taxon>asterids</taxon>
        <taxon>campanulids</taxon>
        <taxon>Asterales</taxon>
        <taxon>Asteraceae</taxon>
        <taxon>Asteroideae</taxon>
        <taxon>Anthemideae</taxon>
        <taxon>Anthemidinae</taxon>
        <taxon>Tanacetum</taxon>
    </lineage>
</organism>
<evidence type="ECO:0000313" key="2">
    <source>
        <dbReference type="EMBL" id="GEV47059.1"/>
    </source>
</evidence>